<dbReference type="EMBL" id="UZAN01053776">
    <property type="protein sequence ID" value="VDP90140.1"/>
    <property type="molecule type" value="Genomic_DNA"/>
</dbReference>
<sequence>MGLLRQSAHLAAVTGAETQLEIGMESPGNFVYIEENYENVPNETDQPPESVPPKSESRTPKRRSKGKKPSSEPVKTTPSETTTDVRENPEGKEKQNMVQSVDELLDAEIAREVDELVLVSSDEPLNDELDRELELELAELDKTN</sequence>
<evidence type="ECO:0000313" key="3">
    <source>
        <dbReference type="Proteomes" id="UP000272942"/>
    </source>
</evidence>
<reference evidence="4" key="1">
    <citation type="submission" date="2016-06" db="UniProtKB">
        <authorList>
            <consortium name="WormBaseParasite"/>
        </authorList>
    </citation>
    <scope>IDENTIFICATION</scope>
</reference>
<reference evidence="2 3" key="2">
    <citation type="submission" date="2018-11" db="EMBL/GenBank/DDBJ databases">
        <authorList>
            <consortium name="Pathogen Informatics"/>
        </authorList>
    </citation>
    <scope>NUCLEOTIDE SEQUENCE [LARGE SCALE GENOMIC DNA]</scope>
    <source>
        <strain evidence="2 3">Egypt</strain>
    </source>
</reference>
<name>A0A183B0Y3_9TREM</name>
<dbReference type="WBParaSite" id="ECPE_0001290601-mRNA-1">
    <property type="protein sequence ID" value="ECPE_0001290601-mRNA-1"/>
    <property type="gene ID" value="ECPE_0001290601"/>
</dbReference>
<accession>A0A183B0Y3</accession>
<dbReference type="Proteomes" id="UP000272942">
    <property type="component" value="Unassembled WGS sequence"/>
</dbReference>
<evidence type="ECO:0000256" key="1">
    <source>
        <dbReference type="SAM" id="MobiDB-lite"/>
    </source>
</evidence>
<organism evidence="4">
    <name type="scientific">Echinostoma caproni</name>
    <dbReference type="NCBI Taxonomy" id="27848"/>
    <lineage>
        <taxon>Eukaryota</taxon>
        <taxon>Metazoa</taxon>
        <taxon>Spiralia</taxon>
        <taxon>Lophotrochozoa</taxon>
        <taxon>Platyhelminthes</taxon>
        <taxon>Trematoda</taxon>
        <taxon>Digenea</taxon>
        <taxon>Plagiorchiida</taxon>
        <taxon>Echinostomata</taxon>
        <taxon>Echinostomatoidea</taxon>
        <taxon>Echinostomatidae</taxon>
        <taxon>Echinostoma</taxon>
    </lineage>
</organism>
<feature type="region of interest" description="Disordered" evidence="1">
    <location>
        <begin position="33"/>
        <end position="99"/>
    </location>
</feature>
<keyword evidence="3" id="KW-1185">Reference proteome</keyword>
<proteinExistence type="predicted"/>
<feature type="compositionally biased region" description="Basic and acidic residues" evidence="1">
    <location>
        <begin position="83"/>
        <end position="95"/>
    </location>
</feature>
<evidence type="ECO:0000313" key="2">
    <source>
        <dbReference type="EMBL" id="VDP90140.1"/>
    </source>
</evidence>
<gene>
    <name evidence="2" type="ORF">ECPE_LOCUS12868</name>
</gene>
<dbReference type="AlphaFoldDB" id="A0A183B0Y3"/>
<evidence type="ECO:0000313" key="4">
    <source>
        <dbReference type="WBParaSite" id="ECPE_0001290601-mRNA-1"/>
    </source>
</evidence>
<protein>
    <submittedName>
        <fullName evidence="4">TMV resistance protein N-like</fullName>
    </submittedName>
</protein>